<sequence>MNLFEVTAVIWISIQFLRNIFQSDAAFLLFIPSHNMSQFIR</sequence>
<accession>A0A256F4H4</accession>
<dbReference type="EMBL" id="NNRK01000034">
    <property type="protein sequence ID" value="OYR09640.1"/>
    <property type="molecule type" value="Genomic_DNA"/>
</dbReference>
<organism evidence="1 2">
    <name type="scientific">Brucella rhizosphaerae</name>
    <dbReference type="NCBI Taxonomy" id="571254"/>
    <lineage>
        <taxon>Bacteria</taxon>
        <taxon>Pseudomonadati</taxon>
        <taxon>Pseudomonadota</taxon>
        <taxon>Alphaproteobacteria</taxon>
        <taxon>Hyphomicrobiales</taxon>
        <taxon>Brucellaceae</taxon>
        <taxon>Brucella/Ochrobactrum group</taxon>
        <taxon>Brucella</taxon>
    </lineage>
</organism>
<comment type="caution">
    <text evidence="1">The sequence shown here is derived from an EMBL/GenBank/DDBJ whole genome shotgun (WGS) entry which is preliminary data.</text>
</comment>
<evidence type="ECO:0000313" key="2">
    <source>
        <dbReference type="Proteomes" id="UP000216345"/>
    </source>
</evidence>
<reference evidence="1 2" key="1">
    <citation type="submission" date="2017-07" db="EMBL/GenBank/DDBJ databases">
        <title>Phylogenetic study on the rhizospheric bacterium Ochrobactrum sp. A44.</title>
        <authorList>
            <person name="Krzyzanowska D.M."/>
            <person name="Ossowicki A."/>
            <person name="Rajewska M."/>
            <person name="Maciag T."/>
            <person name="Kaczynski Z."/>
            <person name="Czerwicka M."/>
            <person name="Jafra S."/>
        </authorList>
    </citation>
    <scope>NUCLEOTIDE SEQUENCE [LARGE SCALE GENOMIC DNA]</scope>
    <source>
        <strain evidence="1 2">PR17</strain>
    </source>
</reference>
<proteinExistence type="predicted"/>
<dbReference type="AlphaFoldDB" id="A0A256F4H4"/>
<name>A0A256F4H4_9HYPH</name>
<dbReference type="Proteomes" id="UP000216345">
    <property type="component" value="Unassembled WGS sequence"/>
</dbReference>
<gene>
    <name evidence="1" type="ORF">CEV32_2070</name>
</gene>
<keyword evidence="2" id="KW-1185">Reference proteome</keyword>
<protein>
    <submittedName>
        <fullName evidence="1">Uncharacterized protein</fullName>
    </submittedName>
</protein>
<evidence type="ECO:0000313" key="1">
    <source>
        <dbReference type="EMBL" id="OYR09640.1"/>
    </source>
</evidence>